<dbReference type="RefSeq" id="WP_090472116.1">
    <property type="nucleotide sequence ID" value="NZ_FOWF01000039.1"/>
</dbReference>
<proteinExistence type="predicted"/>
<dbReference type="STRING" id="155865.SAMN05216515_1398"/>
<name>A0A1I7IAP3_9FIRM</name>
<protein>
    <submittedName>
        <fullName evidence="2">Uncharacterized protein</fullName>
    </submittedName>
</protein>
<dbReference type="AlphaFoldDB" id="A0A1I7IAP3"/>
<dbReference type="Proteomes" id="UP000198817">
    <property type="component" value="Unassembled WGS sequence"/>
</dbReference>
<dbReference type="OrthoDB" id="2060677at2"/>
<gene>
    <name evidence="2" type="ORF">SAMN05216508_1373</name>
</gene>
<feature type="transmembrane region" description="Helical" evidence="1">
    <location>
        <begin position="7"/>
        <end position="28"/>
    </location>
</feature>
<accession>A0A1I7IAP3</accession>
<feature type="transmembrane region" description="Helical" evidence="1">
    <location>
        <begin position="84"/>
        <end position="102"/>
    </location>
</feature>
<reference evidence="2 3" key="1">
    <citation type="submission" date="2016-10" db="EMBL/GenBank/DDBJ databases">
        <authorList>
            <person name="de Groot N.N."/>
        </authorList>
    </citation>
    <scope>NUCLEOTIDE SEQUENCE [LARGE SCALE GENOMIC DNA]</scope>
    <source>
        <strain evidence="2 3">KHGC13</strain>
    </source>
</reference>
<feature type="transmembrane region" description="Helical" evidence="1">
    <location>
        <begin position="40"/>
        <end position="63"/>
    </location>
</feature>
<keyword evidence="1" id="KW-0812">Transmembrane</keyword>
<evidence type="ECO:0000256" key="1">
    <source>
        <dbReference type="SAM" id="Phobius"/>
    </source>
</evidence>
<sequence>MSVFVSFSMYFLSFVPLWITVLFIDIKSLVDGGGDKWTEIIGITGILLGLLISAIILFGKFFVSDDEKYTLTIQDAKESKTMTAEFLLSYILPLFAFDFTRWDEVVKFLIFFLIFGYLCIRHNNFSVNIILELMHYRMYDCSLMNADGKVVDRTVISKNILSTSKGKDIEVKILNNEYYLDLYDKKK</sequence>
<organism evidence="2 3">
    <name type="scientific">Eubacterium pyruvativorans</name>
    <dbReference type="NCBI Taxonomy" id="155865"/>
    <lineage>
        <taxon>Bacteria</taxon>
        <taxon>Bacillati</taxon>
        <taxon>Bacillota</taxon>
        <taxon>Clostridia</taxon>
        <taxon>Eubacteriales</taxon>
        <taxon>Eubacteriaceae</taxon>
        <taxon>Eubacterium</taxon>
    </lineage>
</organism>
<keyword evidence="1" id="KW-0472">Membrane</keyword>
<keyword evidence="1" id="KW-1133">Transmembrane helix</keyword>
<feature type="transmembrane region" description="Helical" evidence="1">
    <location>
        <begin position="108"/>
        <end position="131"/>
    </location>
</feature>
<dbReference type="EMBL" id="FPBT01000037">
    <property type="protein sequence ID" value="SFU69890.1"/>
    <property type="molecule type" value="Genomic_DNA"/>
</dbReference>
<evidence type="ECO:0000313" key="3">
    <source>
        <dbReference type="Proteomes" id="UP000198817"/>
    </source>
</evidence>
<keyword evidence="3" id="KW-1185">Reference proteome</keyword>
<evidence type="ECO:0000313" key="2">
    <source>
        <dbReference type="EMBL" id="SFU69890.1"/>
    </source>
</evidence>